<dbReference type="EMBL" id="OC929471">
    <property type="protein sequence ID" value="CAD7658284.1"/>
    <property type="molecule type" value="Genomic_DNA"/>
</dbReference>
<reference evidence="1" key="1">
    <citation type="submission" date="2020-11" db="EMBL/GenBank/DDBJ databases">
        <authorList>
            <person name="Tran Van P."/>
        </authorList>
    </citation>
    <scope>NUCLEOTIDE SEQUENCE</scope>
</reference>
<feature type="non-terminal residue" evidence="1">
    <location>
        <position position="1"/>
    </location>
</feature>
<protein>
    <submittedName>
        <fullName evidence="1">Uncharacterized protein</fullName>
    </submittedName>
</protein>
<proteinExistence type="predicted"/>
<accession>A0A7R9MDQ5</accession>
<dbReference type="EMBL" id="CAJPVJ010014646">
    <property type="protein sequence ID" value="CAG2175470.1"/>
    <property type="molecule type" value="Genomic_DNA"/>
</dbReference>
<organism evidence="1">
    <name type="scientific">Oppiella nova</name>
    <dbReference type="NCBI Taxonomy" id="334625"/>
    <lineage>
        <taxon>Eukaryota</taxon>
        <taxon>Metazoa</taxon>
        <taxon>Ecdysozoa</taxon>
        <taxon>Arthropoda</taxon>
        <taxon>Chelicerata</taxon>
        <taxon>Arachnida</taxon>
        <taxon>Acari</taxon>
        <taxon>Acariformes</taxon>
        <taxon>Sarcoptiformes</taxon>
        <taxon>Oribatida</taxon>
        <taxon>Brachypylina</taxon>
        <taxon>Oppioidea</taxon>
        <taxon>Oppiidae</taxon>
        <taxon>Oppiella</taxon>
    </lineage>
</organism>
<keyword evidence="2" id="KW-1185">Reference proteome</keyword>
<evidence type="ECO:0000313" key="2">
    <source>
        <dbReference type="Proteomes" id="UP000728032"/>
    </source>
</evidence>
<dbReference type="AlphaFoldDB" id="A0A7R9MDQ5"/>
<dbReference type="Proteomes" id="UP000728032">
    <property type="component" value="Unassembled WGS sequence"/>
</dbReference>
<gene>
    <name evidence="1" type="ORF">ONB1V03_LOCUS14907</name>
</gene>
<sequence length="164" mass="18849">MFGAIKFVAPYASTVASFVKPMFISDPVMLKLNQINEKLFDLDKKFDNIVSEIKEVFKLSEYNTSLNKLHKIQNLYTRFIKTPNTVTLDALNKQGELNEMYEFINWLHRGVTSSASSGQSLNPIIVFMKADEDYPKFIKWTQLILAHYAQAMLLHGISVKLRPN</sequence>
<evidence type="ECO:0000313" key="1">
    <source>
        <dbReference type="EMBL" id="CAD7658284.1"/>
    </source>
</evidence>
<name>A0A7R9MDQ5_9ACAR</name>